<organism evidence="2 3">
    <name type="scientific">Dorcoceras hygrometricum</name>
    <dbReference type="NCBI Taxonomy" id="472368"/>
    <lineage>
        <taxon>Eukaryota</taxon>
        <taxon>Viridiplantae</taxon>
        <taxon>Streptophyta</taxon>
        <taxon>Embryophyta</taxon>
        <taxon>Tracheophyta</taxon>
        <taxon>Spermatophyta</taxon>
        <taxon>Magnoliopsida</taxon>
        <taxon>eudicotyledons</taxon>
        <taxon>Gunneridae</taxon>
        <taxon>Pentapetalae</taxon>
        <taxon>asterids</taxon>
        <taxon>lamiids</taxon>
        <taxon>Lamiales</taxon>
        <taxon>Gesneriaceae</taxon>
        <taxon>Didymocarpoideae</taxon>
        <taxon>Trichosporeae</taxon>
        <taxon>Loxocarpinae</taxon>
        <taxon>Dorcoceras</taxon>
    </lineage>
</organism>
<sequence>MHYRVSGSVFEEALNQFFANASVISGTTVSTVANRKMVINQAVFAETFHLPMEGILSFSGLSAQAVADMKDLFSTTDVPFKPSSKKKDMKNNQATPKSGEAIKASGDKAEVTAEPKKEKVTLKKLVAGSYTDPAQLRSETSSDIDKRQLRSNMTLFDSWARMAKLEEYFMSWAETEKVSKLLQRRLLVQYSLYEDQLQESVDKHQTEFEKAAPSSNYDHTCIQFLERELSQIKKQQITWAAARTLSRLGTTATDNEAETVMIEQPAQDLIAVEELP</sequence>
<proteinExistence type="predicted"/>
<gene>
    <name evidence="2" type="ORF">F511_31293</name>
</gene>
<keyword evidence="3" id="KW-1185">Reference proteome</keyword>
<evidence type="ECO:0000313" key="2">
    <source>
        <dbReference type="EMBL" id="KZV18319.1"/>
    </source>
</evidence>
<reference evidence="2 3" key="1">
    <citation type="journal article" date="2015" name="Proc. Natl. Acad. Sci. U.S.A.">
        <title>The resurrection genome of Boea hygrometrica: A blueprint for survival of dehydration.</title>
        <authorList>
            <person name="Xiao L."/>
            <person name="Yang G."/>
            <person name="Zhang L."/>
            <person name="Yang X."/>
            <person name="Zhao S."/>
            <person name="Ji Z."/>
            <person name="Zhou Q."/>
            <person name="Hu M."/>
            <person name="Wang Y."/>
            <person name="Chen M."/>
            <person name="Xu Y."/>
            <person name="Jin H."/>
            <person name="Xiao X."/>
            <person name="Hu G."/>
            <person name="Bao F."/>
            <person name="Hu Y."/>
            <person name="Wan P."/>
            <person name="Li L."/>
            <person name="Deng X."/>
            <person name="Kuang T."/>
            <person name="Xiang C."/>
            <person name="Zhu J.K."/>
            <person name="Oliver M.J."/>
            <person name="He Y."/>
        </authorList>
    </citation>
    <scope>NUCLEOTIDE SEQUENCE [LARGE SCALE GENOMIC DNA]</scope>
    <source>
        <strain evidence="3">cv. XS01</strain>
    </source>
</reference>
<feature type="region of interest" description="Disordered" evidence="1">
    <location>
        <begin position="81"/>
        <end position="113"/>
    </location>
</feature>
<evidence type="ECO:0000256" key="1">
    <source>
        <dbReference type="SAM" id="MobiDB-lite"/>
    </source>
</evidence>
<name>A0A2Z7AGV5_9LAMI</name>
<evidence type="ECO:0000313" key="3">
    <source>
        <dbReference type="Proteomes" id="UP000250235"/>
    </source>
</evidence>
<accession>A0A2Z7AGV5</accession>
<dbReference type="Proteomes" id="UP000250235">
    <property type="component" value="Unassembled WGS sequence"/>
</dbReference>
<protein>
    <submittedName>
        <fullName evidence="2">Tankyrase</fullName>
    </submittedName>
</protein>
<dbReference type="EMBL" id="KV017475">
    <property type="protein sequence ID" value="KZV18319.1"/>
    <property type="molecule type" value="Genomic_DNA"/>
</dbReference>
<dbReference type="AlphaFoldDB" id="A0A2Z7AGV5"/>